<evidence type="ECO:0000256" key="1">
    <source>
        <dbReference type="SAM" id="MobiDB-lite"/>
    </source>
</evidence>
<feature type="compositionally biased region" description="Basic residues" evidence="1">
    <location>
        <begin position="1"/>
        <end position="10"/>
    </location>
</feature>
<keyword evidence="4" id="KW-1185">Reference proteome</keyword>
<feature type="region of interest" description="Disordered" evidence="1">
    <location>
        <begin position="1"/>
        <end position="24"/>
    </location>
</feature>
<comment type="caution">
    <text evidence="3">The sequence shown here is derived from an EMBL/GenBank/DDBJ whole genome shotgun (WGS) entry which is preliminary data.</text>
</comment>
<evidence type="ECO:0000313" key="3">
    <source>
        <dbReference type="EMBL" id="GEL47060.1"/>
    </source>
</evidence>
<organism evidence="3 4">
    <name type="scientific">Cellulomonas hominis</name>
    <dbReference type="NCBI Taxonomy" id="156981"/>
    <lineage>
        <taxon>Bacteria</taxon>
        <taxon>Bacillati</taxon>
        <taxon>Actinomycetota</taxon>
        <taxon>Actinomycetes</taxon>
        <taxon>Micrococcales</taxon>
        <taxon>Cellulomonadaceae</taxon>
        <taxon>Cellulomonas</taxon>
    </lineage>
</organism>
<evidence type="ECO:0000313" key="4">
    <source>
        <dbReference type="Proteomes" id="UP000321723"/>
    </source>
</evidence>
<proteinExistence type="predicted"/>
<protein>
    <recommendedName>
        <fullName evidence="2">Abortive infection protein-like C-terminal domain-containing protein</fullName>
    </recommendedName>
</protein>
<dbReference type="Proteomes" id="UP000321723">
    <property type="component" value="Unassembled WGS sequence"/>
</dbReference>
<dbReference type="Pfam" id="PF14355">
    <property type="entry name" value="Abi_C"/>
    <property type="match status" value="1"/>
</dbReference>
<name>A0A511FCT2_9CELL</name>
<gene>
    <name evidence="3" type="ORF">CHO01_21760</name>
</gene>
<sequence length="317" mass="33904">MDAPARRRPGRDRNDTKAPPACPGLGGRSDLCGATWRVGARRYGCAMSSAPVSDDIAAAIAAFFHAGVGPSHSAVSRALTSAGLDDGYVYRPNAQGTSKEQRVLAAFRRAEREGGGRRLVEGFLSALRHEALVGAPADARSDNENRLRVALGRAGWMLNEDGQLRAFAGADLDTGGREALDESLARLRASTSDPALLIGTAKDLLESVAKFVLEETGMGVPSSMGFDALWHIARERLGVLPERVDKTLPGFAEIRAIHQSSWTIAKNVNDLRNLQGTGHGRTLPTGVSEDLALLVVREACSVAEYMLRRLDAEHGRT</sequence>
<dbReference type="EMBL" id="BJVQ01000029">
    <property type="protein sequence ID" value="GEL47060.1"/>
    <property type="molecule type" value="Genomic_DNA"/>
</dbReference>
<feature type="domain" description="Abortive infection protein-like C-terminal" evidence="2">
    <location>
        <begin position="229"/>
        <end position="307"/>
    </location>
</feature>
<dbReference type="AlphaFoldDB" id="A0A511FCT2"/>
<evidence type="ECO:0000259" key="2">
    <source>
        <dbReference type="Pfam" id="PF14355"/>
    </source>
</evidence>
<dbReference type="InterPro" id="IPR026001">
    <property type="entry name" value="Abi-like_C"/>
</dbReference>
<accession>A0A511FCT2</accession>
<reference evidence="3 4" key="1">
    <citation type="submission" date="2019-07" db="EMBL/GenBank/DDBJ databases">
        <title>Whole genome shotgun sequence of Cellulomonas hominis NBRC 16055.</title>
        <authorList>
            <person name="Hosoyama A."/>
            <person name="Uohara A."/>
            <person name="Ohji S."/>
            <person name="Ichikawa N."/>
        </authorList>
    </citation>
    <scope>NUCLEOTIDE SEQUENCE [LARGE SCALE GENOMIC DNA]</scope>
    <source>
        <strain evidence="3 4">NBRC 16055</strain>
    </source>
</reference>